<keyword evidence="5" id="KW-0028">Amino-acid biosynthesis</keyword>
<protein>
    <recommendedName>
        <fullName evidence="3">serine O-acetyltransferase</fullName>
        <ecNumber evidence="3">2.3.1.30</ecNumber>
    </recommendedName>
</protein>
<dbReference type="Pfam" id="PF00132">
    <property type="entry name" value="Hexapep"/>
    <property type="match status" value="1"/>
</dbReference>
<dbReference type="InterPro" id="IPR042122">
    <property type="entry name" value="Ser_AcTrfase_N_sf"/>
</dbReference>
<dbReference type="GO" id="GO:0009001">
    <property type="term" value="F:serine O-acetyltransferase activity"/>
    <property type="evidence" value="ECO:0007669"/>
    <property type="project" value="UniProtKB-EC"/>
</dbReference>
<keyword evidence="11" id="KW-1185">Reference proteome</keyword>
<proteinExistence type="inferred from homology"/>
<gene>
    <name evidence="10" type="ORF">SAMN05216361_2611</name>
</gene>
<evidence type="ECO:0000256" key="9">
    <source>
        <dbReference type="ARBA" id="ARBA00049486"/>
    </source>
</evidence>
<evidence type="ECO:0000256" key="5">
    <source>
        <dbReference type="ARBA" id="ARBA00022605"/>
    </source>
</evidence>
<evidence type="ECO:0000256" key="3">
    <source>
        <dbReference type="ARBA" id="ARBA00013266"/>
    </source>
</evidence>
<evidence type="ECO:0000256" key="1">
    <source>
        <dbReference type="ARBA" id="ARBA00004496"/>
    </source>
</evidence>
<dbReference type="OrthoDB" id="9801456at2"/>
<keyword evidence="8" id="KW-0012">Acyltransferase</keyword>
<dbReference type="InterPro" id="IPR045304">
    <property type="entry name" value="LbH_SAT"/>
</dbReference>
<dbReference type="PANTHER" id="PTHR42811">
    <property type="entry name" value="SERINE ACETYLTRANSFERASE"/>
    <property type="match status" value="1"/>
</dbReference>
<keyword evidence="4" id="KW-0963">Cytoplasm</keyword>
<dbReference type="SUPFAM" id="SSF51161">
    <property type="entry name" value="Trimeric LpxA-like enzymes"/>
    <property type="match status" value="1"/>
</dbReference>
<dbReference type="FunFam" id="1.10.3130.10:FF:000002">
    <property type="entry name" value="Serine acetyltransferase"/>
    <property type="match status" value="1"/>
</dbReference>
<dbReference type="AlphaFoldDB" id="A0A1M5LCI4"/>
<dbReference type="Gene3D" id="1.10.3130.10">
    <property type="entry name" value="serine acetyltransferase, domain 1"/>
    <property type="match status" value="1"/>
</dbReference>
<dbReference type="InterPro" id="IPR005881">
    <property type="entry name" value="Ser_O-AcTrfase"/>
</dbReference>
<dbReference type="Proteomes" id="UP000184520">
    <property type="component" value="Unassembled WGS sequence"/>
</dbReference>
<evidence type="ECO:0000313" key="10">
    <source>
        <dbReference type="EMBL" id="SHG62761.1"/>
    </source>
</evidence>
<dbReference type="STRING" id="634436.SAMN05216361_2611"/>
<evidence type="ECO:0000256" key="4">
    <source>
        <dbReference type="ARBA" id="ARBA00022490"/>
    </source>
</evidence>
<dbReference type="FunFam" id="2.160.10.10:FF:000007">
    <property type="entry name" value="Serine acetyltransferase"/>
    <property type="match status" value="1"/>
</dbReference>
<dbReference type="CDD" id="cd03354">
    <property type="entry name" value="LbH_SAT"/>
    <property type="match status" value="1"/>
</dbReference>
<comment type="catalytic activity">
    <reaction evidence="9">
        <text>L-serine + acetyl-CoA = O-acetyl-L-serine + CoA</text>
        <dbReference type="Rhea" id="RHEA:24560"/>
        <dbReference type="ChEBI" id="CHEBI:33384"/>
        <dbReference type="ChEBI" id="CHEBI:57287"/>
        <dbReference type="ChEBI" id="CHEBI:57288"/>
        <dbReference type="ChEBI" id="CHEBI:58340"/>
        <dbReference type="EC" id="2.3.1.30"/>
    </reaction>
</comment>
<evidence type="ECO:0000256" key="6">
    <source>
        <dbReference type="ARBA" id="ARBA00022679"/>
    </source>
</evidence>
<evidence type="ECO:0000313" key="11">
    <source>
        <dbReference type="Proteomes" id="UP000184520"/>
    </source>
</evidence>
<dbReference type="Gene3D" id="2.160.10.10">
    <property type="entry name" value="Hexapeptide repeat proteins"/>
    <property type="match status" value="1"/>
</dbReference>
<evidence type="ECO:0000256" key="8">
    <source>
        <dbReference type="ARBA" id="ARBA00023315"/>
    </source>
</evidence>
<dbReference type="EMBL" id="FQWD01000004">
    <property type="protein sequence ID" value="SHG62761.1"/>
    <property type="molecule type" value="Genomic_DNA"/>
</dbReference>
<dbReference type="RefSeq" id="WP_073323125.1">
    <property type="nucleotide sequence ID" value="NZ_FQWD01000004.1"/>
</dbReference>
<dbReference type="GO" id="GO:0005737">
    <property type="term" value="C:cytoplasm"/>
    <property type="evidence" value="ECO:0007669"/>
    <property type="project" value="UniProtKB-SubCell"/>
</dbReference>
<dbReference type="InterPro" id="IPR053376">
    <property type="entry name" value="Serine_acetyltransferase"/>
</dbReference>
<keyword evidence="6 10" id="KW-0808">Transferase</keyword>
<keyword evidence="7" id="KW-0677">Repeat</keyword>
<evidence type="ECO:0000256" key="7">
    <source>
        <dbReference type="ARBA" id="ARBA00022737"/>
    </source>
</evidence>
<accession>A0A1M5LCI4</accession>
<sequence length="273" mass="29520">MFARIKEDIAGVFDRDPAARNTFEVLTNYPGLHAVWFHRVSHKLWKMELKWLARTLSTFSRWLTGIEIHPGATIGKRFFIDHGMGVVIGETAEIGDDVTLYHGVTLGGTSWKAGKRHPTLCNNVVVGAGAKVLGPIEIGEGAKIGSNSVVVKDTPAGATVVGIPGRIVQSAPVNREGSENKRNEIAAKYGFDAYAVASDNPDPVASAMGVMVEHIHAMDERIVELCQVIQTLGGNINTDKLEGMSEEDFACTGLSPVAPKTQQQKHEAFDPHI</sequence>
<dbReference type="EC" id="2.3.1.30" evidence="3"/>
<evidence type="ECO:0000256" key="2">
    <source>
        <dbReference type="ARBA" id="ARBA00007274"/>
    </source>
</evidence>
<comment type="subcellular location">
    <subcellularLocation>
        <location evidence="1">Cytoplasm</location>
    </subcellularLocation>
</comment>
<organism evidence="10 11">
    <name type="scientific">Marisediminitalea aggregata</name>
    <dbReference type="NCBI Taxonomy" id="634436"/>
    <lineage>
        <taxon>Bacteria</taxon>
        <taxon>Pseudomonadati</taxon>
        <taxon>Pseudomonadota</taxon>
        <taxon>Gammaproteobacteria</taxon>
        <taxon>Alteromonadales</taxon>
        <taxon>Alteromonadaceae</taxon>
        <taxon>Marisediminitalea</taxon>
    </lineage>
</organism>
<name>A0A1M5LCI4_9ALTE</name>
<dbReference type="GO" id="GO:0006535">
    <property type="term" value="P:cysteine biosynthetic process from serine"/>
    <property type="evidence" value="ECO:0007669"/>
    <property type="project" value="InterPro"/>
</dbReference>
<comment type="similarity">
    <text evidence="2">Belongs to the transferase hexapeptide repeat family.</text>
</comment>
<dbReference type="NCBIfam" id="TIGR01172">
    <property type="entry name" value="cysE"/>
    <property type="match status" value="1"/>
</dbReference>
<dbReference type="InterPro" id="IPR011004">
    <property type="entry name" value="Trimer_LpxA-like_sf"/>
</dbReference>
<dbReference type="InterPro" id="IPR001451">
    <property type="entry name" value="Hexapep"/>
</dbReference>
<reference evidence="11" key="1">
    <citation type="submission" date="2016-11" db="EMBL/GenBank/DDBJ databases">
        <authorList>
            <person name="Varghese N."/>
            <person name="Submissions S."/>
        </authorList>
    </citation>
    <scope>NUCLEOTIDE SEQUENCE [LARGE SCALE GENOMIC DNA]</scope>
    <source>
        <strain evidence="11">CGMCC 1.8995</strain>
    </source>
</reference>
<dbReference type="NCBIfam" id="NF041874">
    <property type="entry name" value="EPS_EpsC"/>
    <property type="match status" value="1"/>
</dbReference>